<dbReference type="CDD" id="cd00156">
    <property type="entry name" value="REC"/>
    <property type="match status" value="2"/>
</dbReference>
<organism evidence="4 5">
    <name type="scientific">Marinobacterium rhizophilum</name>
    <dbReference type="NCBI Taxonomy" id="420402"/>
    <lineage>
        <taxon>Bacteria</taxon>
        <taxon>Pseudomonadati</taxon>
        <taxon>Pseudomonadota</taxon>
        <taxon>Gammaproteobacteria</taxon>
        <taxon>Oceanospirillales</taxon>
        <taxon>Oceanospirillaceae</taxon>
        <taxon>Marinobacterium</taxon>
    </lineage>
</organism>
<evidence type="ECO:0000313" key="4">
    <source>
        <dbReference type="EMBL" id="UTW12238.1"/>
    </source>
</evidence>
<dbReference type="InterPro" id="IPR011006">
    <property type="entry name" value="CheY-like_superfamily"/>
</dbReference>
<dbReference type="InterPro" id="IPR035965">
    <property type="entry name" value="PAS-like_dom_sf"/>
</dbReference>
<evidence type="ECO:0000256" key="1">
    <source>
        <dbReference type="ARBA" id="ARBA00022553"/>
    </source>
</evidence>
<dbReference type="Gene3D" id="3.30.450.20">
    <property type="entry name" value="PAS domain"/>
    <property type="match status" value="1"/>
</dbReference>
<feature type="modified residue" description="4-aspartylphosphate" evidence="2">
    <location>
        <position position="190"/>
    </location>
</feature>
<reference evidence="4" key="1">
    <citation type="submission" date="2021-04" db="EMBL/GenBank/DDBJ databases">
        <title>Oceanospirillales bacteria with DddD are important DMSP degraders in coastal seawater.</title>
        <authorList>
            <person name="Liu J."/>
        </authorList>
    </citation>
    <scope>NUCLEOTIDE SEQUENCE</scope>
    <source>
        <strain evidence="4">D13-1</strain>
    </source>
</reference>
<dbReference type="SUPFAM" id="SSF52172">
    <property type="entry name" value="CheY-like"/>
    <property type="match status" value="2"/>
</dbReference>
<sequence>MESEKTLDILSLAFLERLPARIQAICLQAGRVGPGLWQPEPAQELCRLLHSLVGAAGTFGQPVLGSKARYLLEFAERWSDDQQGPGKDEWAVWVGLLAALKDVPLNSRYQHRLYQGSAIDPAVAAIEPGGLDDAEAARPCIHLLEDDEEQAAMLQALLESHGYEVRVFEETARFRDAWLAGQRADLVLADMVFAERLQAGAEAVVELLSMVENTPPVVFLSARDDVKARLAAFRAGASRYLTKPVQPARLFELVDELSLRRPAAPYRVMVVDDDAAQAELTARPLREAGMDLDVLTQPLDTLNRLRSFDPDLLLLNISMQQASGPEIAAILREEDRFAFLPILFVSAEKSAAKQLIALGMGGDDFLLKPIRASALLAAVRARAWRARRMRVLGARYQALAYEHERLLDAVAQGVALAHVDSAANLTTVNARFRLLLGYEGVEPWRETGLVELSRQLHDPIAICLAVGETWQGELQLQHRNGHALAVESTITPFLDGSGSSYKALVIVLPK</sequence>
<dbReference type="EMBL" id="CP073347">
    <property type="protein sequence ID" value="UTW12238.1"/>
    <property type="molecule type" value="Genomic_DNA"/>
</dbReference>
<comment type="caution">
    <text evidence="2">Lacks conserved residue(s) required for the propagation of feature annotation.</text>
</comment>
<feature type="domain" description="Response regulatory" evidence="3">
    <location>
        <begin position="267"/>
        <end position="383"/>
    </location>
</feature>
<accession>A0ABY5HIN6</accession>
<dbReference type="InterPro" id="IPR050595">
    <property type="entry name" value="Bact_response_regulator"/>
</dbReference>
<dbReference type="InterPro" id="IPR001789">
    <property type="entry name" value="Sig_transdc_resp-reg_receiver"/>
</dbReference>
<keyword evidence="1 2" id="KW-0597">Phosphoprotein</keyword>
<name>A0ABY5HIN6_9GAMM</name>
<proteinExistence type="predicted"/>
<dbReference type="SMART" id="SM00448">
    <property type="entry name" value="REC"/>
    <property type="match status" value="2"/>
</dbReference>
<dbReference type="Pfam" id="PF00072">
    <property type="entry name" value="Response_reg"/>
    <property type="match status" value="2"/>
</dbReference>
<evidence type="ECO:0000313" key="5">
    <source>
        <dbReference type="Proteomes" id="UP001058461"/>
    </source>
</evidence>
<gene>
    <name evidence="4" type="ORF">KDW95_00690</name>
</gene>
<protein>
    <submittedName>
        <fullName evidence="4">Response regulator</fullName>
    </submittedName>
</protein>
<dbReference type="Gene3D" id="3.40.50.2300">
    <property type="match status" value="2"/>
</dbReference>
<dbReference type="SUPFAM" id="SSF55785">
    <property type="entry name" value="PYP-like sensor domain (PAS domain)"/>
    <property type="match status" value="1"/>
</dbReference>
<dbReference type="InterPro" id="IPR036641">
    <property type="entry name" value="HPT_dom_sf"/>
</dbReference>
<feature type="domain" description="Response regulatory" evidence="3">
    <location>
        <begin position="140"/>
        <end position="258"/>
    </location>
</feature>
<dbReference type="SUPFAM" id="SSF47226">
    <property type="entry name" value="Histidine-containing phosphotransfer domain, HPT domain"/>
    <property type="match status" value="1"/>
</dbReference>
<dbReference type="PANTHER" id="PTHR44591:SF3">
    <property type="entry name" value="RESPONSE REGULATORY DOMAIN-CONTAINING PROTEIN"/>
    <property type="match status" value="1"/>
</dbReference>
<dbReference type="PANTHER" id="PTHR44591">
    <property type="entry name" value="STRESS RESPONSE REGULATOR PROTEIN 1"/>
    <property type="match status" value="1"/>
</dbReference>
<keyword evidence="5" id="KW-1185">Reference proteome</keyword>
<dbReference type="Proteomes" id="UP001058461">
    <property type="component" value="Chromosome"/>
</dbReference>
<evidence type="ECO:0000259" key="3">
    <source>
        <dbReference type="PROSITE" id="PS50110"/>
    </source>
</evidence>
<dbReference type="RefSeq" id="WP_255854300.1">
    <property type="nucleotide sequence ID" value="NZ_CP073347.1"/>
</dbReference>
<dbReference type="PROSITE" id="PS50110">
    <property type="entry name" value="RESPONSE_REGULATORY"/>
    <property type="match status" value="2"/>
</dbReference>
<evidence type="ECO:0000256" key="2">
    <source>
        <dbReference type="PROSITE-ProRule" id="PRU00169"/>
    </source>
</evidence>